<dbReference type="Pfam" id="PF05214">
    <property type="entry name" value="Baculo_p33"/>
    <property type="match status" value="1"/>
</dbReference>
<evidence type="ECO:0000313" key="3">
    <source>
        <dbReference type="Proteomes" id="UP000214344"/>
    </source>
</evidence>
<dbReference type="InterPro" id="IPR007879">
    <property type="entry name" value="Baculo_p33"/>
</dbReference>
<accession>A0EYX4</accession>
<reference evidence="1 3" key="3">
    <citation type="journal article" date="2007" name="Virology">
        <title>Genome sequence and organization of a nucleopolyhedrovirus that infects the tea looper caterpillar, Ectropis obliqua.</title>
        <authorList>
            <person name="Ma X.C."/>
            <person name="Shang J.Y."/>
            <person name="Yang Z.N."/>
            <person name="Bao Y.Y."/>
            <person name="Xiao Q."/>
            <person name="Zhang C.X."/>
        </authorList>
    </citation>
    <scope>NUCLEOTIDE SEQUENCE [LARGE SCALE GENOMIC DNA]</scope>
    <source>
        <strain evidence="1 3">A1</strain>
    </source>
</reference>
<keyword evidence="3" id="KW-1185">Reference proteome</keyword>
<dbReference type="EMBL" id="MZ394738">
    <property type="protein sequence ID" value="QWV59660.1"/>
    <property type="molecule type" value="Genomic_DNA"/>
</dbReference>
<evidence type="ECO:0000313" key="2">
    <source>
        <dbReference type="EMBL" id="QWV59660.1"/>
    </source>
</evidence>
<organism evidence="1 3">
    <name type="scientific">Ectropis obliqua nucleopolyhedrovirus</name>
    <dbReference type="NCBI Taxonomy" id="59376"/>
    <lineage>
        <taxon>Viruses</taxon>
        <taxon>Viruses incertae sedis</taxon>
        <taxon>Naldaviricetes</taxon>
        <taxon>Lefavirales</taxon>
        <taxon>Baculoviridae</taxon>
        <taxon>Alphabaculovirus</taxon>
        <taxon>Alphabaculovirus ecobliquae</taxon>
    </lineage>
</organism>
<dbReference type="EMBL" id="DQ837165">
    <property type="protein sequence ID" value="ABI35754.1"/>
    <property type="molecule type" value="Genomic_DNA"/>
</dbReference>
<dbReference type="OrthoDB" id="8905at10239"/>
<dbReference type="Proteomes" id="UP000214344">
    <property type="component" value="Segment"/>
</dbReference>
<dbReference type="RefSeq" id="YP_874264.1">
    <property type="nucleotide sequence ID" value="NC_008586.1"/>
</dbReference>
<reference evidence="2" key="4">
    <citation type="submission" date="2021-06" db="EMBL/GenBank/DDBJ databases">
        <authorList>
            <person name="Xiao Q."/>
            <person name="Zhang X.X."/>
            <person name="Tang M.J."/>
        </authorList>
    </citation>
    <scope>NUCLEOTIDE SEQUENCE</scope>
    <source>
        <strain evidence="2">QF4</strain>
    </source>
</reference>
<reference evidence="1 3" key="1">
    <citation type="journal article" date="2006" name="J. Microbiol.">
        <title>Morphological, phylogenetic and biological characteristics of Ectropis obliqua single-nucleocapsid nucleopolyhedrovirus.</title>
        <authorList>
            <person name="Ma X.C."/>
            <person name="Xu H.J."/>
            <person name="Tang M.J."/>
            <person name="Xiao Q."/>
            <person name="Hong J."/>
            <person name="Zhang C.X."/>
        </authorList>
    </citation>
    <scope>NUCLEOTIDE SEQUENCE [LARGE SCALE GENOMIC DNA]</scope>
    <source>
        <strain evidence="1 3">A1</strain>
    </source>
</reference>
<protein>
    <recommendedName>
        <fullName evidence="4">P33</fullName>
    </recommendedName>
</protein>
<name>A0EYX4_9ABAC</name>
<evidence type="ECO:0008006" key="4">
    <source>
        <dbReference type="Google" id="ProtNLM"/>
    </source>
</evidence>
<evidence type="ECO:0000313" key="1">
    <source>
        <dbReference type="EMBL" id="ABI35754.1"/>
    </source>
</evidence>
<sequence>MIPSTPLFLQYKDSFYLYTFRHLDRMRTIQSSHLSKILATELTYLYNIACIITYREVQENEIELIKEWVVNLNKEFNLEQMKIEFHDKMSQLNLTAFEPTNYSYTFRTIWNVIHFLGIIIDDIVENRNKLTYDFIVMHLRQMKAIYYNLFFKLDCAMCRDHYLNVKGYIIFAIERIEICLNRERGGETIEMVDEIDVHNETRNVLMRHGVLYATMVFHNHINDYRWIQRNVKPPVNSMRMQWQNYKKMLNI</sequence>
<gene>
    <name evidence="2" type="ORF">QF4000074</name>
</gene>
<proteinExistence type="predicted"/>
<reference evidence="1" key="2">
    <citation type="submission" date="2006-07" db="EMBL/GenBank/DDBJ databases">
        <authorList>
            <person name="Zhang C.-X."/>
            <person name="Yang Z.-N."/>
            <person name="Ma X.-C."/>
            <person name="Xiao Q."/>
        </authorList>
    </citation>
    <scope>NUCLEOTIDE SEQUENCE</scope>
    <source>
        <strain evidence="1">A1</strain>
    </source>
</reference>
<dbReference type="KEGG" id="vg:5176504"/>